<organism evidence="1">
    <name type="scientific">marine metagenome</name>
    <dbReference type="NCBI Taxonomy" id="408172"/>
    <lineage>
        <taxon>unclassified sequences</taxon>
        <taxon>metagenomes</taxon>
        <taxon>ecological metagenomes</taxon>
    </lineage>
</organism>
<feature type="non-terminal residue" evidence="1">
    <location>
        <position position="228"/>
    </location>
</feature>
<sequence>MRKLILISALLLSFNSWAENPQLLISDEPIIDEENYSTDYQAKSIANFFFFKDKGAIHIIASQTGRDLHMNLRGVSYNTANSMANNGDLSDAYIQLEKAIEEATYEIQLKYSKIFEQKILEQFSDVEINQFYEDLPKDELRKESDYSDVDYDERLWSLYLEITLPPQDFLDDSTFMDLETMENKEGYSIEFSTAIISNQDKFEEIFESALKEYEDFFTSKSGNAKPAA</sequence>
<accession>A0A383BMB7</accession>
<evidence type="ECO:0000313" key="1">
    <source>
        <dbReference type="EMBL" id="SVE21287.1"/>
    </source>
</evidence>
<gene>
    <name evidence="1" type="ORF">METZ01_LOCUS474141</name>
</gene>
<name>A0A383BMB7_9ZZZZ</name>
<dbReference type="EMBL" id="UINC01201791">
    <property type="protein sequence ID" value="SVE21287.1"/>
    <property type="molecule type" value="Genomic_DNA"/>
</dbReference>
<protein>
    <submittedName>
        <fullName evidence="1">Uncharacterized protein</fullName>
    </submittedName>
</protein>
<proteinExistence type="predicted"/>
<reference evidence="1" key="1">
    <citation type="submission" date="2018-05" db="EMBL/GenBank/DDBJ databases">
        <authorList>
            <person name="Lanie J.A."/>
            <person name="Ng W.-L."/>
            <person name="Kazmierczak K.M."/>
            <person name="Andrzejewski T.M."/>
            <person name="Davidsen T.M."/>
            <person name="Wayne K.J."/>
            <person name="Tettelin H."/>
            <person name="Glass J.I."/>
            <person name="Rusch D."/>
            <person name="Podicherti R."/>
            <person name="Tsui H.-C.T."/>
            <person name="Winkler M.E."/>
        </authorList>
    </citation>
    <scope>NUCLEOTIDE SEQUENCE</scope>
</reference>
<dbReference type="AlphaFoldDB" id="A0A383BMB7"/>